<gene>
    <name evidence="1" type="ORF">L2E82_02824</name>
</gene>
<evidence type="ECO:0000313" key="1">
    <source>
        <dbReference type="EMBL" id="KAI3790013.1"/>
    </source>
</evidence>
<comment type="caution">
    <text evidence="1">The sequence shown here is derived from an EMBL/GenBank/DDBJ whole genome shotgun (WGS) entry which is preliminary data.</text>
</comment>
<sequence>MALSSPSASQPTLRGFIQENWKHFIEKGDDPEASQRTDAILVAASVIAAMNFQAVISPPRGVYQDTGYKHNMSKEHEAGEAIGAYLDPDAYKNFYLANTISFTSSMSAMFLLLCGVSLKRRIFSMLTTATMFAAITATAYSYAVALESITPDWDPYLKKGWIYVQKIITMALVGWLVVGTLILVYFIETHFRESPGRKWLVRKLRALCGLNHA</sequence>
<evidence type="ECO:0000313" key="2">
    <source>
        <dbReference type="Proteomes" id="UP001055811"/>
    </source>
</evidence>
<dbReference type="EMBL" id="CM042009">
    <property type="protein sequence ID" value="KAI3790013.1"/>
    <property type="molecule type" value="Genomic_DNA"/>
</dbReference>
<protein>
    <submittedName>
        <fullName evidence="1">Uncharacterized protein</fullName>
    </submittedName>
</protein>
<accession>A0ACB9H2F1</accession>
<reference evidence="1 2" key="2">
    <citation type="journal article" date="2022" name="Mol. Ecol. Resour.">
        <title>The genomes of chicory, endive, great burdock and yacon provide insights into Asteraceae paleo-polyploidization history and plant inulin production.</title>
        <authorList>
            <person name="Fan W."/>
            <person name="Wang S."/>
            <person name="Wang H."/>
            <person name="Wang A."/>
            <person name="Jiang F."/>
            <person name="Liu H."/>
            <person name="Zhao H."/>
            <person name="Xu D."/>
            <person name="Zhang Y."/>
        </authorList>
    </citation>
    <scope>NUCLEOTIDE SEQUENCE [LARGE SCALE GENOMIC DNA]</scope>
    <source>
        <strain evidence="2">cv. Punajuju</strain>
        <tissue evidence="1">Leaves</tissue>
    </source>
</reference>
<dbReference type="Proteomes" id="UP001055811">
    <property type="component" value="Linkage Group LG01"/>
</dbReference>
<name>A0ACB9H2F1_CICIN</name>
<proteinExistence type="predicted"/>
<organism evidence="1 2">
    <name type="scientific">Cichorium intybus</name>
    <name type="common">Chicory</name>
    <dbReference type="NCBI Taxonomy" id="13427"/>
    <lineage>
        <taxon>Eukaryota</taxon>
        <taxon>Viridiplantae</taxon>
        <taxon>Streptophyta</taxon>
        <taxon>Embryophyta</taxon>
        <taxon>Tracheophyta</taxon>
        <taxon>Spermatophyta</taxon>
        <taxon>Magnoliopsida</taxon>
        <taxon>eudicotyledons</taxon>
        <taxon>Gunneridae</taxon>
        <taxon>Pentapetalae</taxon>
        <taxon>asterids</taxon>
        <taxon>campanulids</taxon>
        <taxon>Asterales</taxon>
        <taxon>Asteraceae</taxon>
        <taxon>Cichorioideae</taxon>
        <taxon>Cichorieae</taxon>
        <taxon>Cichoriinae</taxon>
        <taxon>Cichorium</taxon>
    </lineage>
</organism>
<reference evidence="2" key="1">
    <citation type="journal article" date="2022" name="Mol. Ecol. Resour.">
        <title>The genomes of chicory, endive, great burdock and yacon provide insights into Asteraceae palaeo-polyploidization history and plant inulin production.</title>
        <authorList>
            <person name="Fan W."/>
            <person name="Wang S."/>
            <person name="Wang H."/>
            <person name="Wang A."/>
            <person name="Jiang F."/>
            <person name="Liu H."/>
            <person name="Zhao H."/>
            <person name="Xu D."/>
            <person name="Zhang Y."/>
        </authorList>
    </citation>
    <scope>NUCLEOTIDE SEQUENCE [LARGE SCALE GENOMIC DNA]</scope>
    <source>
        <strain evidence="2">cv. Punajuju</strain>
    </source>
</reference>
<keyword evidence="2" id="KW-1185">Reference proteome</keyword>